<keyword evidence="2" id="KW-1185">Reference proteome</keyword>
<dbReference type="EMBL" id="KI968697">
    <property type="protein sequence ID" value="EUN31685.1"/>
    <property type="molecule type" value="Genomic_DNA"/>
</dbReference>
<dbReference type="Proteomes" id="UP000054337">
    <property type="component" value="Unassembled WGS sequence"/>
</dbReference>
<gene>
    <name evidence="1" type="ORF">COCVIDRAFT_86820</name>
</gene>
<accession>W7F0M0</accession>
<dbReference type="HOGENOM" id="CLU_3129646_0_0_1"/>
<evidence type="ECO:0000313" key="1">
    <source>
        <dbReference type="EMBL" id="EUN31685.1"/>
    </source>
</evidence>
<protein>
    <submittedName>
        <fullName evidence="1">Uncharacterized protein</fullName>
    </submittedName>
</protein>
<feature type="non-terminal residue" evidence="1">
    <location>
        <position position="1"/>
    </location>
</feature>
<evidence type="ECO:0000313" key="2">
    <source>
        <dbReference type="Proteomes" id="UP000054337"/>
    </source>
</evidence>
<reference evidence="1 2" key="1">
    <citation type="journal article" date="2013" name="PLoS Genet.">
        <title>Comparative genome structure, secondary metabolite, and effector coding capacity across Cochliobolus pathogens.</title>
        <authorList>
            <person name="Condon B.J."/>
            <person name="Leng Y."/>
            <person name="Wu D."/>
            <person name="Bushley K.E."/>
            <person name="Ohm R.A."/>
            <person name="Otillar R."/>
            <person name="Martin J."/>
            <person name="Schackwitz W."/>
            <person name="Grimwood J."/>
            <person name="MohdZainudin N."/>
            <person name="Xue C."/>
            <person name="Wang R."/>
            <person name="Manning V.A."/>
            <person name="Dhillon B."/>
            <person name="Tu Z.J."/>
            <person name="Steffenson B.J."/>
            <person name="Salamov A."/>
            <person name="Sun H."/>
            <person name="Lowry S."/>
            <person name="LaButti K."/>
            <person name="Han J."/>
            <person name="Copeland A."/>
            <person name="Lindquist E."/>
            <person name="Barry K."/>
            <person name="Schmutz J."/>
            <person name="Baker S.E."/>
            <person name="Ciuffetti L.M."/>
            <person name="Grigoriev I.V."/>
            <person name="Zhong S."/>
            <person name="Turgeon B.G."/>
        </authorList>
    </citation>
    <scope>NUCLEOTIDE SEQUENCE [LARGE SCALE GENOMIC DNA]</scope>
    <source>
        <strain evidence="1 2">FI3</strain>
    </source>
</reference>
<dbReference type="AlphaFoldDB" id="W7F0M0"/>
<dbReference type="GeneID" id="26258553"/>
<proteinExistence type="predicted"/>
<name>W7F0M0_BIPV3</name>
<dbReference type="RefSeq" id="XP_014561304.1">
    <property type="nucleotide sequence ID" value="XM_014705818.1"/>
</dbReference>
<dbReference type="OrthoDB" id="10460204at2759"/>
<sequence>WTWIYMDLLWLRCSRQDAVTSDYSGAWLRIGGQGRCRYSLYHGRRQYFST</sequence>
<organism evidence="1 2">
    <name type="scientific">Bipolaris victoriae (strain FI3)</name>
    <name type="common">Victoria blight of oats agent</name>
    <name type="synonym">Cochliobolus victoriae</name>
    <dbReference type="NCBI Taxonomy" id="930091"/>
    <lineage>
        <taxon>Eukaryota</taxon>
        <taxon>Fungi</taxon>
        <taxon>Dikarya</taxon>
        <taxon>Ascomycota</taxon>
        <taxon>Pezizomycotina</taxon>
        <taxon>Dothideomycetes</taxon>
        <taxon>Pleosporomycetidae</taxon>
        <taxon>Pleosporales</taxon>
        <taxon>Pleosporineae</taxon>
        <taxon>Pleosporaceae</taxon>
        <taxon>Bipolaris</taxon>
    </lineage>
</organism>